<name>A0ABP0YMV9_9ROSI</name>
<sequence>MVFTMEISKDLLSSFASVYDNFLKSYMATTSCSYIHILVLEEFGRKKHGKIEVKEQPSLDYCVFRKIDDGQLEMIQANCSKIISIQTSENEVSSTELYPRLMIGIFCHSLTVIVGIHDASAKAFRHLLSLVVCSYSLAQQLAE</sequence>
<gene>
    <name evidence="1" type="ORF">CITCOLO1_LOCUS13006</name>
</gene>
<protein>
    <submittedName>
        <fullName evidence="1">Uncharacterized protein</fullName>
    </submittedName>
</protein>
<evidence type="ECO:0000313" key="2">
    <source>
        <dbReference type="Proteomes" id="UP001642487"/>
    </source>
</evidence>
<keyword evidence="2" id="KW-1185">Reference proteome</keyword>
<evidence type="ECO:0000313" key="1">
    <source>
        <dbReference type="EMBL" id="CAK9320950.1"/>
    </source>
</evidence>
<proteinExistence type="predicted"/>
<reference evidence="1 2" key="1">
    <citation type="submission" date="2024-03" db="EMBL/GenBank/DDBJ databases">
        <authorList>
            <person name="Gkanogiannis A."/>
            <person name="Becerra Lopez-Lavalle L."/>
        </authorList>
    </citation>
    <scope>NUCLEOTIDE SEQUENCE [LARGE SCALE GENOMIC DNA]</scope>
</reference>
<dbReference type="Proteomes" id="UP001642487">
    <property type="component" value="Chromosome 4"/>
</dbReference>
<dbReference type="EMBL" id="OZ021738">
    <property type="protein sequence ID" value="CAK9320950.1"/>
    <property type="molecule type" value="Genomic_DNA"/>
</dbReference>
<organism evidence="1 2">
    <name type="scientific">Citrullus colocynthis</name>
    <name type="common">colocynth</name>
    <dbReference type="NCBI Taxonomy" id="252529"/>
    <lineage>
        <taxon>Eukaryota</taxon>
        <taxon>Viridiplantae</taxon>
        <taxon>Streptophyta</taxon>
        <taxon>Embryophyta</taxon>
        <taxon>Tracheophyta</taxon>
        <taxon>Spermatophyta</taxon>
        <taxon>Magnoliopsida</taxon>
        <taxon>eudicotyledons</taxon>
        <taxon>Gunneridae</taxon>
        <taxon>Pentapetalae</taxon>
        <taxon>rosids</taxon>
        <taxon>fabids</taxon>
        <taxon>Cucurbitales</taxon>
        <taxon>Cucurbitaceae</taxon>
        <taxon>Benincaseae</taxon>
        <taxon>Citrullus</taxon>
    </lineage>
</organism>
<accession>A0ABP0YMV9</accession>